<comment type="caution">
    <text evidence="1">The sequence shown here is derived from an EMBL/GenBank/DDBJ whole genome shotgun (WGS) entry which is preliminary data.</text>
</comment>
<protein>
    <submittedName>
        <fullName evidence="1">Uncharacterized protein</fullName>
    </submittedName>
</protein>
<dbReference type="Proteomes" id="UP001417504">
    <property type="component" value="Unassembled WGS sequence"/>
</dbReference>
<organism evidence="1 2">
    <name type="scientific">Stephania japonica</name>
    <dbReference type="NCBI Taxonomy" id="461633"/>
    <lineage>
        <taxon>Eukaryota</taxon>
        <taxon>Viridiplantae</taxon>
        <taxon>Streptophyta</taxon>
        <taxon>Embryophyta</taxon>
        <taxon>Tracheophyta</taxon>
        <taxon>Spermatophyta</taxon>
        <taxon>Magnoliopsida</taxon>
        <taxon>Ranunculales</taxon>
        <taxon>Menispermaceae</taxon>
        <taxon>Menispermoideae</taxon>
        <taxon>Cissampelideae</taxon>
        <taxon>Stephania</taxon>
    </lineage>
</organism>
<dbReference type="AlphaFoldDB" id="A0AAP0JAK9"/>
<sequence length="58" mass="7010">MIRSITPKAPDLSPRIFERVCHVHNFWREPFVAELLFEQCSNRELIFWNSIDGTRYGW</sequence>
<proteinExistence type="predicted"/>
<evidence type="ECO:0000313" key="1">
    <source>
        <dbReference type="EMBL" id="KAK9130483.1"/>
    </source>
</evidence>
<name>A0AAP0JAK9_9MAGN</name>
<evidence type="ECO:0000313" key="2">
    <source>
        <dbReference type="Proteomes" id="UP001417504"/>
    </source>
</evidence>
<keyword evidence="2" id="KW-1185">Reference proteome</keyword>
<reference evidence="1 2" key="1">
    <citation type="submission" date="2024-01" db="EMBL/GenBank/DDBJ databases">
        <title>Genome assemblies of Stephania.</title>
        <authorList>
            <person name="Yang L."/>
        </authorList>
    </citation>
    <scope>NUCLEOTIDE SEQUENCE [LARGE SCALE GENOMIC DNA]</scope>
    <source>
        <strain evidence="1">QJT</strain>
        <tissue evidence="1">Leaf</tissue>
    </source>
</reference>
<accession>A0AAP0JAK9</accession>
<gene>
    <name evidence="1" type="ORF">Sjap_010970</name>
</gene>
<dbReference type="EMBL" id="JBBNAE010000004">
    <property type="protein sequence ID" value="KAK9130483.1"/>
    <property type="molecule type" value="Genomic_DNA"/>
</dbReference>